<feature type="modified residue" description="4-aspartylphosphate" evidence="6">
    <location>
        <position position="51"/>
    </location>
</feature>
<keyword evidence="4 7" id="KW-0238">DNA-binding</keyword>
<evidence type="ECO:0000259" key="8">
    <source>
        <dbReference type="PROSITE" id="PS50110"/>
    </source>
</evidence>
<dbReference type="RefSeq" id="WP_137014099.1">
    <property type="nucleotide sequence ID" value="NZ_SZPX01000006.1"/>
</dbReference>
<feature type="domain" description="Response regulatory" evidence="8">
    <location>
        <begin position="2"/>
        <end position="116"/>
    </location>
</feature>
<evidence type="ECO:0000313" key="10">
    <source>
        <dbReference type="EMBL" id="TKI68901.1"/>
    </source>
</evidence>
<protein>
    <submittedName>
        <fullName evidence="10">Response regulator transcription factor</fullName>
    </submittedName>
</protein>
<dbReference type="Gene3D" id="1.10.10.10">
    <property type="entry name" value="Winged helix-like DNA-binding domain superfamily/Winged helix DNA-binding domain"/>
    <property type="match status" value="1"/>
</dbReference>
<evidence type="ECO:0000256" key="3">
    <source>
        <dbReference type="ARBA" id="ARBA00023015"/>
    </source>
</evidence>
<dbReference type="SUPFAM" id="SSF52172">
    <property type="entry name" value="CheY-like"/>
    <property type="match status" value="1"/>
</dbReference>
<dbReference type="PROSITE" id="PS51755">
    <property type="entry name" value="OMPR_PHOB"/>
    <property type="match status" value="1"/>
</dbReference>
<gene>
    <name evidence="10" type="ORF">FCU45_08025</name>
</gene>
<proteinExistence type="predicted"/>
<keyword evidence="3" id="KW-0805">Transcription regulation</keyword>
<keyword evidence="5" id="KW-0804">Transcription</keyword>
<dbReference type="Gene3D" id="3.40.50.2300">
    <property type="match status" value="1"/>
</dbReference>
<dbReference type="Pfam" id="PF00486">
    <property type="entry name" value="Trans_reg_C"/>
    <property type="match status" value="1"/>
</dbReference>
<evidence type="ECO:0000256" key="7">
    <source>
        <dbReference type="PROSITE-ProRule" id="PRU01091"/>
    </source>
</evidence>
<reference evidence="10 11" key="1">
    <citation type="submission" date="2019-04" db="EMBL/GenBank/DDBJ databases">
        <title>Sulfurimonas crateris sp. nov. a facultative anaerobic sulfur-oxidizing chemolithautotrophic bacterium isolated from a terrestrial mud vulcano.</title>
        <authorList>
            <person name="Ratnikova N.M."/>
            <person name="Slobodkin A.I."/>
            <person name="Merkel A.Y."/>
            <person name="Novikov A."/>
            <person name="Bonch-Osmolovskaya E.A."/>
            <person name="Slobodkina G.B."/>
        </authorList>
    </citation>
    <scope>NUCLEOTIDE SEQUENCE [LARGE SCALE GENOMIC DNA]</scope>
    <source>
        <strain evidence="10 11">SN118</strain>
    </source>
</reference>
<dbReference type="PANTHER" id="PTHR48111:SF21">
    <property type="entry name" value="DNA-BINDING DUAL MASTER TRANSCRIPTIONAL REGULATOR RPAA"/>
    <property type="match status" value="1"/>
</dbReference>
<dbReference type="InterPro" id="IPR011006">
    <property type="entry name" value="CheY-like_superfamily"/>
</dbReference>
<evidence type="ECO:0000313" key="11">
    <source>
        <dbReference type="Proteomes" id="UP000309561"/>
    </source>
</evidence>
<dbReference type="GO" id="GO:0006355">
    <property type="term" value="P:regulation of DNA-templated transcription"/>
    <property type="evidence" value="ECO:0007669"/>
    <property type="project" value="InterPro"/>
</dbReference>
<evidence type="ECO:0000256" key="4">
    <source>
        <dbReference type="ARBA" id="ARBA00023125"/>
    </source>
</evidence>
<dbReference type="GO" id="GO:0000976">
    <property type="term" value="F:transcription cis-regulatory region binding"/>
    <property type="evidence" value="ECO:0007669"/>
    <property type="project" value="TreeGrafter"/>
</dbReference>
<accession>A0A4U2Z7N0</accession>
<evidence type="ECO:0000256" key="5">
    <source>
        <dbReference type="ARBA" id="ARBA00023163"/>
    </source>
</evidence>
<comment type="caution">
    <text evidence="10">The sequence shown here is derived from an EMBL/GenBank/DDBJ whole genome shotgun (WGS) entry which is preliminary data.</text>
</comment>
<dbReference type="GO" id="GO:0032993">
    <property type="term" value="C:protein-DNA complex"/>
    <property type="evidence" value="ECO:0007669"/>
    <property type="project" value="TreeGrafter"/>
</dbReference>
<dbReference type="InterPro" id="IPR039420">
    <property type="entry name" value="WalR-like"/>
</dbReference>
<dbReference type="CDD" id="cd00383">
    <property type="entry name" value="trans_reg_C"/>
    <property type="match status" value="1"/>
</dbReference>
<dbReference type="InterPro" id="IPR001867">
    <property type="entry name" value="OmpR/PhoB-type_DNA-bd"/>
</dbReference>
<dbReference type="OrthoDB" id="8912111at2"/>
<evidence type="ECO:0000259" key="9">
    <source>
        <dbReference type="PROSITE" id="PS51755"/>
    </source>
</evidence>
<dbReference type="GO" id="GO:0005829">
    <property type="term" value="C:cytosol"/>
    <property type="evidence" value="ECO:0007669"/>
    <property type="project" value="TreeGrafter"/>
</dbReference>
<keyword evidence="2" id="KW-0902">Two-component regulatory system</keyword>
<dbReference type="GO" id="GO:0000156">
    <property type="term" value="F:phosphorelay response regulator activity"/>
    <property type="evidence" value="ECO:0007669"/>
    <property type="project" value="TreeGrafter"/>
</dbReference>
<name>A0A4U2Z7N0_9BACT</name>
<dbReference type="InterPro" id="IPR001789">
    <property type="entry name" value="Sig_transdc_resp-reg_receiver"/>
</dbReference>
<dbReference type="SMART" id="SM00862">
    <property type="entry name" value="Trans_reg_C"/>
    <property type="match status" value="1"/>
</dbReference>
<dbReference type="AlphaFoldDB" id="A0A4U2Z7N0"/>
<dbReference type="InterPro" id="IPR036388">
    <property type="entry name" value="WH-like_DNA-bd_sf"/>
</dbReference>
<dbReference type="EMBL" id="SZPX01000006">
    <property type="protein sequence ID" value="TKI68901.1"/>
    <property type="molecule type" value="Genomic_DNA"/>
</dbReference>
<organism evidence="10 11">
    <name type="scientific">Sulfurimonas crateris</name>
    <dbReference type="NCBI Taxonomy" id="2574727"/>
    <lineage>
        <taxon>Bacteria</taxon>
        <taxon>Pseudomonadati</taxon>
        <taxon>Campylobacterota</taxon>
        <taxon>Epsilonproteobacteria</taxon>
        <taxon>Campylobacterales</taxon>
        <taxon>Sulfurimonadaceae</taxon>
        <taxon>Sulfurimonas</taxon>
    </lineage>
</organism>
<dbReference type="Pfam" id="PF00072">
    <property type="entry name" value="Response_reg"/>
    <property type="match status" value="1"/>
</dbReference>
<evidence type="ECO:0000256" key="6">
    <source>
        <dbReference type="PROSITE-ProRule" id="PRU00169"/>
    </source>
</evidence>
<feature type="DNA-binding region" description="OmpR/PhoB-type" evidence="7">
    <location>
        <begin position="123"/>
        <end position="217"/>
    </location>
</feature>
<sequence>MKILLLEDEVMLNESICEYLESEGHQVESFFDGLKALEAIKENAYDLLILDITVPGLDGLSFLEKIHALKIHVPAIYISALVDIEDISRAYDLGCNDYLKKPFHLKELSLRVERVKILDTTPRVHLRLSKNYSYDQEHSTLLFNQETQVLTKRQSQIIDLLSRNRGRVVDFEQFQNYVWSEQIVDNATIRAEINRLKKHLKEDFIINVRGMGYMVDKP</sequence>
<dbReference type="PROSITE" id="PS50110">
    <property type="entry name" value="RESPONSE_REGULATORY"/>
    <property type="match status" value="1"/>
</dbReference>
<keyword evidence="1 6" id="KW-0597">Phosphoprotein</keyword>
<dbReference type="Proteomes" id="UP000309561">
    <property type="component" value="Unassembled WGS sequence"/>
</dbReference>
<evidence type="ECO:0000256" key="1">
    <source>
        <dbReference type="ARBA" id="ARBA00022553"/>
    </source>
</evidence>
<feature type="domain" description="OmpR/PhoB-type" evidence="9">
    <location>
        <begin position="123"/>
        <end position="217"/>
    </location>
</feature>
<dbReference type="SMART" id="SM00448">
    <property type="entry name" value="REC"/>
    <property type="match status" value="1"/>
</dbReference>
<evidence type="ECO:0000256" key="2">
    <source>
        <dbReference type="ARBA" id="ARBA00023012"/>
    </source>
</evidence>
<dbReference type="PANTHER" id="PTHR48111">
    <property type="entry name" value="REGULATOR OF RPOS"/>
    <property type="match status" value="1"/>
</dbReference>
<keyword evidence="11" id="KW-1185">Reference proteome</keyword>